<sequence length="478" mass="54020">MASPAVLRVIFGDASDSRKLPLVSGIPATVEELHATVKTFFQLKEDFRLQYMDADFNEFMNLTTVSEIANKSTLKVILSPILPPDEPYITLYTVDPSDQTSTPTTLEPQTPPSLLVSSCSDDTLYTSTSHSSPEGQPSRLSFWPKVFVVPKFTFEDEFELHQKIIEFETNGTYFDPGPKLKGVILDGLAQEMMKYTKYPKDYQCEEVAAALTWAHPCLGQLGSQTGFGGWKQSLKYKMQNYRTKLGRLGHPEICMNSLKHKREGQGKAAAKIKKPRKAEVNYVPLHPKGETTESLENERIALLAKLKKRDNDVVIKAKMEKTFSLKRREIVEQRPMIGGFKNRWPALFQKSEVNAEFLRITTKPLQSKFLSQLDHFSDKLLQIFKRTEGVKGQRFKEVLAITDPCEDIDIRRECILKSLVIYLSEDPDSFFKEYLASAAEDAERDIALMVMGIYTIRGDGDVHTEEVGIVIEGSQTGP</sequence>
<dbReference type="PANTHER" id="PTHR31025">
    <property type="entry name" value="SI:CH211-196P9.1-RELATED"/>
    <property type="match status" value="1"/>
</dbReference>
<dbReference type="EMBL" id="JAFDVH010000049">
    <property type="protein sequence ID" value="KAG7453985.1"/>
    <property type="molecule type" value="Genomic_DNA"/>
</dbReference>
<comment type="caution">
    <text evidence="1">The sequence shown here is derived from an EMBL/GenBank/DDBJ whole genome shotgun (WGS) entry which is preliminary data.</text>
</comment>
<organism evidence="1 2">
    <name type="scientific">Megalops atlanticus</name>
    <name type="common">Tarpon</name>
    <name type="synonym">Clupea gigantea</name>
    <dbReference type="NCBI Taxonomy" id="7932"/>
    <lineage>
        <taxon>Eukaryota</taxon>
        <taxon>Metazoa</taxon>
        <taxon>Chordata</taxon>
        <taxon>Craniata</taxon>
        <taxon>Vertebrata</taxon>
        <taxon>Euteleostomi</taxon>
        <taxon>Actinopterygii</taxon>
        <taxon>Neopterygii</taxon>
        <taxon>Teleostei</taxon>
        <taxon>Elopiformes</taxon>
        <taxon>Megalopidae</taxon>
        <taxon>Megalops</taxon>
    </lineage>
</organism>
<keyword evidence="2" id="KW-1185">Reference proteome</keyword>
<reference evidence="1" key="1">
    <citation type="submission" date="2021-01" db="EMBL/GenBank/DDBJ databases">
        <authorList>
            <person name="Zahm M."/>
            <person name="Roques C."/>
            <person name="Cabau C."/>
            <person name="Klopp C."/>
            <person name="Donnadieu C."/>
            <person name="Jouanno E."/>
            <person name="Lampietro C."/>
            <person name="Louis A."/>
            <person name="Herpin A."/>
            <person name="Echchiki A."/>
            <person name="Berthelot C."/>
            <person name="Parey E."/>
            <person name="Roest-Crollius H."/>
            <person name="Braasch I."/>
            <person name="Postlethwait J."/>
            <person name="Bobe J."/>
            <person name="Montfort J."/>
            <person name="Bouchez O."/>
            <person name="Begum T."/>
            <person name="Mejri S."/>
            <person name="Adams A."/>
            <person name="Chen W.-J."/>
            <person name="Guiguen Y."/>
        </authorList>
    </citation>
    <scope>NUCLEOTIDE SEQUENCE</scope>
    <source>
        <strain evidence="1">YG-15Mar2019-1</strain>
        <tissue evidence="1">Brain</tissue>
    </source>
</reference>
<protein>
    <recommendedName>
        <fullName evidence="3">PB1 domain-containing protein</fullName>
    </recommendedName>
</protein>
<dbReference type="PANTHER" id="PTHR31025:SF27">
    <property type="entry name" value="SI:CH211-193K19.2-RELATED"/>
    <property type="match status" value="1"/>
</dbReference>
<dbReference type="AlphaFoldDB" id="A0A9D3P8D9"/>
<dbReference type="Proteomes" id="UP001046870">
    <property type="component" value="Unassembled WGS sequence"/>
</dbReference>
<evidence type="ECO:0008006" key="3">
    <source>
        <dbReference type="Google" id="ProtNLM"/>
    </source>
</evidence>
<evidence type="ECO:0000313" key="1">
    <source>
        <dbReference type="EMBL" id="KAG7453985.1"/>
    </source>
</evidence>
<accession>A0A9D3P8D9</accession>
<gene>
    <name evidence="1" type="ORF">MATL_G00264230</name>
</gene>
<proteinExistence type="predicted"/>
<dbReference type="OrthoDB" id="8895157at2759"/>
<name>A0A9D3P8D9_MEGAT</name>
<evidence type="ECO:0000313" key="2">
    <source>
        <dbReference type="Proteomes" id="UP001046870"/>
    </source>
</evidence>